<keyword evidence="1" id="KW-1133">Transmembrane helix</keyword>
<evidence type="ECO:0000313" key="2">
    <source>
        <dbReference type="EMBL" id="OGI75983.1"/>
    </source>
</evidence>
<accession>A0A1F6W233</accession>
<feature type="transmembrane region" description="Helical" evidence="1">
    <location>
        <begin position="21"/>
        <end position="40"/>
    </location>
</feature>
<gene>
    <name evidence="2" type="ORF">A3C67_01285</name>
</gene>
<evidence type="ECO:0000313" key="3">
    <source>
        <dbReference type="Proteomes" id="UP000179275"/>
    </source>
</evidence>
<proteinExistence type="predicted"/>
<dbReference type="AlphaFoldDB" id="A0A1F6W233"/>
<keyword evidence="1" id="KW-0472">Membrane</keyword>
<protein>
    <recommendedName>
        <fullName evidence="4">Type 4 fimbrial biogenesis protein PilX N-terminal domain-containing protein</fullName>
    </recommendedName>
</protein>
<keyword evidence="1" id="KW-0812">Transmembrane</keyword>
<dbReference type="Proteomes" id="UP000179275">
    <property type="component" value="Unassembled WGS sequence"/>
</dbReference>
<comment type="caution">
    <text evidence="2">The sequence shown here is derived from an EMBL/GenBank/DDBJ whole genome shotgun (WGS) entry which is preliminary data.</text>
</comment>
<reference evidence="2 3" key="1">
    <citation type="journal article" date="2016" name="Nat. Commun.">
        <title>Thousands of microbial genomes shed light on interconnected biogeochemical processes in an aquifer system.</title>
        <authorList>
            <person name="Anantharaman K."/>
            <person name="Brown C.T."/>
            <person name="Hug L.A."/>
            <person name="Sharon I."/>
            <person name="Castelle C.J."/>
            <person name="Probst A.J."/>
            <person name="Thomas B.C."/>
            <person name="Singh A."/>
            <person name="Wilkins M.J."/>
            <person name="Karaoz U."/>
            <person name="Brodie E.L."/>
            <person name="Williams K.H."/>
            <person name="Hubbard S.S."/>
            <person name="Banfield J.F."/>
        </authorList>
    </citation>
    <scope>NUCLEOTIDE SEQUENCE [LARGE SCALE GENOMIC DNA]</scope>
</reference>
<dbReference type="EMBL" id="MFUG01000013">
    <property type="protein sequence ID" value="OGI75983.1"/>
    <property type="molecule type" value="Genomic_DNA"/>
</dbReference>
<sequence length="484" mass="51828">MTHSKIIKKKDGDKGIIIVQTMVFAAIVVIIIGALSSFAATTIKAGRINFNREQALQAAEAGIDYYRWHLAHAPSDYQDGTGAPGPYVHSLKDKSGNTVGEFSLDLTAPPVGSTIVKIKSTGSSVLDASYLRKILSFVAKPSIAKYAVAGNNAMRFGVGTEIFGPVHVNGGIRFDGLAHNLVTSGATTYTDGDYDACTGANSYGVHTCVNPDDPTSPTPLPSRPDVFEAGRLISQPIIDFTSFTADLAILQANAIASGFYRDVAGSGYVGYHLVLKTNDTFDLYKINSWASLGSCSSSPSGTPSWSVGTQTLEGNYPFPANGIIFIEDHLVIDGQINGARLTITAADLPVPSSSSGYKNVLTNNDLSYTNYDGTDSIGIIGQKGVMVGLFSEDNLKIDAALIAQNDRVGRFYYSGGSCTYKNRSVISLYGMIASYARYGFAYTNGTGYTTRNITYDANLLYAPPPDFPLTSDEYQILSWQEVYN</sequence>
<name>A0A1F6W233_9BACT</name>
<dbReference type="STRING" id="1801756.A3C67_01285"/>
<organism evidence="2 3">
    <name type="scientific">Candidatus Nomurabacteria bacterium RIFCSPHIGHO2_02_FULL_42_19</name>
    <dbReference type="NCBI Taxonomy" id="1801756"/>
    <lineage>
        <taxon>Bacteria</taxon>
        <taxon>Candidatus Nomuraibacteriota</taxon>
    </lineage>
</organism>
<evidence type="ECO:0008006" key="4">
    <source>
        <dbReference type="Google" id="ProtNLM"/>
    </source>
</evidence>
<evidence type="ECO:0000256" key="1">
    <source>
        <dbReference type="SAM" id="Phobius"/>
    </source>
</evidence>